<accession>A0ABY7CT70</accession>
<gene>
    <name evidence="2" type="ORF">PtA15_8A558</name>
</gene>
<evidence type="ECO:0000313" key="2">
    <source>
        <dbReference type="EMBL" id="WAQ87652.1"/>
    </source>
</evidence>
<sequence length="219" mass="24250">MLSCQEAGPANGRPPSPSCMAPTNVDKQTGERLTPASNFIALCRLDQLFDHIYHLPHFLDNHLNGLSSHPSFYRTWASSPGNQETLNARCNSWTASDIAIVALTLLGLDQPTNCPPLLFSFMAQQDRAPGSGRWSLFLSHLYETLFDQSMTNDRPGGFYISLRAPSPFKQFDRPPGPPVGNKDAARQVQLHWLTPPSDRLKQKNDLNDTLQALGRPPAT</sequence>
<name>A0ABY7CT70_9BASI</name>
<protein>
    <submittedName>
        <fullName evidence="2">Uncharacterized protein</fullName>
    </submittedName>
</protein>
<keyword evidence="3" id="KW-1185">Reference proteome</keyword>
<feature type="region of interest" description="Disordered" evidence="1">
    <location>
        <begin position="1"/>
        <end position="22"/>
    </location>
</feature>
<dbReference type="RefSeq" id="XP_053023207.1">
    <property type="nucleotide sequence ID" value="XM_053171999.1"/>
</dbReference>
<evidence type="ECO:0000313" key="3">
    <source>
        <dbReference type="Proteomes" id="UP001164743"/>
    </source>
</evidence>
<dbReference type="GeneID" id="77812894"/>
<organism evidence="2 3">
    <name type="scientific">Puccinia triticina</name>
    <dbReference type="NCBI Taxonomy" id="208348"/>
    <lineage>
        <taxon>Eukaryota</taxon>
        <taxon>Fungi</taxon>
        <taxon>Dikarya</taxon>
        <taxon>Basidiomycota</taxon>
        <taxon>Pucciniomycotina</taxon>
        <taxon>Pucciniomycetes</taxon>
        <taxon>Pucciniales</taxon>
        <taxon>Pucciniaceae</taxon>
        <taxon>Puccinia</taxon>
    </lineage>
</organism>
<feature type="region of interest" description="Disordered" evidence="1">
    <location>
        <begin position="193"/>
        <end position="219"/>
    </location>
</feature>
<proteinExistence type="predicted"/>
<reference evidence="2" key="1">
    <citation type="submission" date="2022-10" db="EMBL/GenBank/DDBJ databases">
        <title>Puccinia triticina Genome sequencing and assembly.</title>
        <authorList>
            <person name="Li C."/>
        </authorList>
    </citation>
    <scope>NUCLEOTIDE SEQUENCE</scope>
    <source>
        <strain evidence="2">Pt15</strain>
    </source>
</reference>
<dbReference type="Proteomes" id="UP001164743">
    <property type="component" value="Chromosome 8A"/>
</dbReference>
<dbReference type="EMBL" id="CP110428">
    <property type="protein sequence ID" value="WAQ87652.1"/>
    <property type="molecule type" value="Genomic_DNA"/>
</dbReference>
<evidence type="ECO:0000256" key="1">
    <source>
        <dbReference type="SAM" id="MobiDB-lite"/>
    </source>
</evidence>